<dbReference type="EMBL" id="CP041614">
    <property type="protein sequence ID" value="QDO82414.1"/>
    <property type="molecule type" value="Genomic_DNA"/>
</dbReference>
<dbReference type="RefSeq" id="WP_144044803.1">
    <property type="nucleotide sequence ID" value="NZ_CP041614.1"/>
</dbReference>
<sequence length="339" mass="37612">MTHSLPTQPTSTNAFIETASHKTQAGSPKSDISNSKRKTREKGKKSHTDLYQEITDQVIAALENGVKPWVCPWETSNGSSGLPVNFDTRHAYSGINVLLLWCAASASGFASSSWLTFKQALALGGCVRKGEKGTRIIFYKMLEKENQQGEKENIPMLKSFTVFNVEQIDGLNIEPVPVSDIEAVSGFEALEHVEQFFIDTGANITEQGESAFFRPSTDEIVLPSRERFTNAADFYATGLHELTHWCGAKLRLDRPMRNKFGSEDYAFEELIAELGCSFLMASLGVTGEVQHESYIASWLKKLHNDKRYIFKAASAASKAHQYLTELTNADNNELINKAA</sequence>
<feature type="domain" description="Polyvalent protein metallopeptidase" evidence="3">
    <location>
        <begin position="191"/>
        <end position="314"/>
    </location>
</feature>
<name>A0ABX5WTT2_9GAMM</name>
<keyword evidence="5" id="KW-1185">Reference proteome</keyword>
<dbReference type="InterPro" id="IPR013610">
    <property type="entry name" value="ArdC_N"/>
</dbReference>
<feature type="region of interest" description="Disordered" evidence="1">
    <location>
        <begin position="1"/>
        <end position="47"/>
    </location>
</feature>
<dbReference type="Pfam" id="PF08401">
    <property type="entry name" value="ArdcN"/>
    <property type="match status" value="1"/>
</dbReference>
<reference evidence="4 5" key="1">
    <citation type="submission" date="2019-07" db="EMBL/GenBank/DDBJ databases">
        <title>Shewanella sp. YLB-06 whole genomic sequence.</title>
        <authorList>
            <person name="Yu L."/>
        </authorList>
    </citation>
    <scope>NUCLEOTIDE SEQUENCE [LARGE SCALE GENOMIC DNA]</scope>
    <source>
        <strain evidence="4 5">YLB-06</strain>
    </source>
</reference>
<evidence type="ECO:0000256" key="1">
    <source>
        <dbReference type="SAM" id="MobiDB-lite"/>
    </source>
</evidence>
<accession>A0ABX5WTT2</accession>
<feature type="compositionally biased region" description="Basic residues" evidence="1">
    <location>
        <begin position="35"/>
        <end position="45"/>
    </location>
</feature>
<proteinExistence type="predicted"/>
<gene>
    <name evidence="4" type="ORF">FM037_03090</name>
</gene>
<evidence type="ECO:0000313" key="4">
    <source>
        <dbReference type="EMBL" id="QDO82414.1"/>
    </source>
</evidence>
<evidence type="ECO:0000259" key="3">
    <source>
        <dbReference type="Pfam" id="PF18818"/>
    </source>
</evidence>
<evidence type="ECO:0000313" key="5">
    <source>
        <dbReference type="Proteomes" id="UP000315947"/>
    </source>
</evidence>
<dbReference type="PIRSF" id="PIRSF037112">
    <property type="entry name" value="Antirestriction_ArdC"/>
    <property type="match status" value="1"/>
</dbReference>
<dbReference type="Pfam" id="PF18818">
    <property type="entry name" value="MPTase-PolyVal"/>
    <property type="match status" value="1"/>
</dbReference>
<organism evidence="4 5">
    <name type="scientific">Shewanella psychropiezotolerans</name>
    <dbReference type="NCBI Taxonomy" id="2593655"/>
    <lineage>
        <taxon>Bacteria</taxon>
        <taxon>Pseudomonadati</taxon>
        <taxon>Pseudomonadota</taxon>
        <taxon>Gammaproteobacteria</taxon>
        <taxon>Alteromonadales</taxon>
        <taxon>Shewanellaceae</taxon>
        <taxon>Shewanella</taxon>
    </lineage>
</organism>
<protein>
    <submittedName>
        <fullName evidence="4">DUF1738 domain-containing protein</fullName>
    </submittedName>
</protein>
<dbReference type="Proteomes" id="UP000315947">
    <property type="component" value="Chromosome"/>
</dbReference>
<feature type="compositionally biased region" description="Polar residues" evidence="1">
    <location>
        <begin position="1"/>
        <end position="33"/>
    </location>
</feature>
<dbReference type="InterPro" id="IPR041459">
    <property type="entry name" value="MPTase-PolyVal"/>
</dbReference>
<feature type="domain" description="N-terminal" evidence="2">
    <location>
        <begin position="49"/>
        <end position="163"/>
    </location>
</feature>
<evidence type="ECO:0000259" key="2">
    <source>
        <dbReference type="Pfam" id="PF08401"/>
    </source>
</evidence>
<dbReference type="InterPro" id="IPR017113">
    <property type="entry name" value="Antirestriction_ArdC"/>
</dbReference>